<sequence length="39" mass="4242">MKPRETVLDGVLNPHASQYPAPANKDGVVVDDQHETGVR</sequence>
<reference evidence="3" key="1">
    <citation type="submission" date="2017-02" db="EMBL/GenBank/DDBJ databases">
        <authorList>
            <person name="Daims H."/>
        </authorList>
    </citation>
    <scope>NUCLEOTIDE SEQUENCE [LARGE SCALE GENOMIC DNA]</scope>
</reference>
<evidence type="ECO:0000256" key="1">
    <source>
        <dbReference type="SAM" id="MobiDB-lite"/>
    </source>
</evidence>
<name>A0A1R4HF28_9GAMM</name>
<keyword evidence="3" id="KW-1185">Reference proteome</keyword>
<dbReference type="EMBL" id="FUKJ01000371">
    <property type="protein sequence ID" value="SJM94855.1"/>
    <property type="molecule type" value="Genomic_DNA"/>
</dbReference>
<dbReference type="AlphaFoldDB" id="A0A1R4HF28"/>
<evidence type="ECO:0000313" key="3">
    <source>
        <dbReference type="Proteomes" id="UP000195442"/>
    </source>
</evidence>
<evidence type="ECO:0000313" key="2">
    <source>
        <dbReference type="EMBL" id="SJM94855.1"/>
    </source>
</evidence>
<accession>A0A1R4HF28</accession>
<organism evidence="2 3">
    <name type="scientific">Crenothrix polyspora</name>
    <dbReference type="NCBI Taxonomy" id="360316"/>
    <lineage>
        <taxon>Bacteria</taxon>
        <taxon>Pseudomonadati</taxon>
        <taxon>Pseudomonadota</taxon>
        <taxon>Gammaproteobacteria</taxon>
        <taxon>Methylococcales</taxon>
        <taxon>Crenotrichaceae</taxon>
        <taxon>Crenothrix</taxon>
    </lineage>
</organism>
<feature type="region of interest" description="Disordered" evidence="1">
    <location>
        <begin position="1"/>
        <end position="39"/>
    </location>
</feature>
<dbReference type="Proteomes" id="UP000195442">
    <property type="component" value="Unassembled WGS sequence"/>
</dbReference>
<gene>
    <name evidence="2" type="ORF">CRENPOLYSF2_4320005</name>
</gene>
<protein>
    <submittedName>
        <fullName evidence="2">Uncharacterized protein</fullName>
    </submittedName>
</protein>
<proteinExistence type="predicted"/>